<dbReference type="InterPro" id="IPR036047">
    <property type="entry name" value="F-box-like_dom_sf"/>
</dbReference>
<dbReference type="EMBL" id="HBUE01052223">
    <property type="protein sequence ID" value="CAG6465063.1"/>
    <property type="molecule type" value="Transcribed_RNA"/>
</dbReference>
<dbReference type="CDD" id="cd09917">
    <property type="entry name" value="F-box_SF"/>
    <property type="match status" value="1"/>
</dbReference>
<evidence type="ECO:0000313" key="2">
    <source>
        <dbReference type="EMBL" id="CAG6465063.1"/>
    </source>
</evidence>
<dbReference type="SMART" id="SM00256">
    <property type="entry name" value="FBOX"/>
    <property type="match status" value="1"/>
</dbReference>
<accession>A0A8D8B0D0</accession>
<dbReference type="AlphaFoldDB" id="A0A8D8B0D0"/>
<protein>
    <submittedName>
        <fullName evidence="2">F-box/LRR-repeat protein 2</fullName>
    </submittedName>
</protein>
<sequence length="480" mass="54990">MTSVVAQQFDLPPELWSQIFAHLKPQQLLRIRTVCHRWKAIVDRERSLWTRLRIKLPDEVTLDENFRPFIAPATDVQLEAVRIVTVDSWWPTHLTCVRMRGCHVSLESFLGMLRRTPNLTQLGLLFVEFASGGNGGVVDFRLERLERLELIQYSDDLLDLFGRLCPRLRELSLEDDGEHDRATARLIESVQDTLQRLKLWMTPYVLQKISLMERLQLKSVELTDLQEDEYALSLSRFQPSLEELLVTIRRNSVLCEVGTNLPGLKRLTVELVEEDGLDFLATMPLLEELDIGGGQEALNFNGFHCPNLTKLTLDGVELVASSLRSISSKLKELKFEKCAMDSWSDLLAVLATQSSLLRLDLWFVQFENRAIPAVSPPPQTNLQYLRIYPVTPFTNKMLLHLAEMTPHLETLALTSMPRVGDATVRKLCRQLPRLARLTLDFCSVTAACARDVVDRHRALEHVQVRAKSQSKFQEIRRFPS</sequence>
<evidence type="ECO:0000259" key="1">
    <source>
        <dbReference type="PROSITE" id="PS50181"/>
    </source>
</evidence>
<dbReference type="PANTHER" id="PTHR38926:SF5">
    <property type="entry name" value="F-BOX AND LEUCINE-RICH REPEAT PROTEIN 6"/>
    <property type="match status" value="1"/>
</dbReference>
<organism evidence="2">
    <name type="scientific">Culex pipiens</name>
    <name type="common">House mosquito</name>
    <dbReference type="NCBI Taxonomy" id="7175"/>
    <lineage>
        <taxon>Eukaryota</taxon>
        <taxon>Metazoa</taxon>
        <taxon>Ecdysozoa</taxon>
        <taxon>Arthropoda</taxon>
        <taxon>Hexapoda</taxon>
        <taxon>Insecta</taxon>
        <taxon>Pterygota</taxon>
        <taxon>Neoptera</taxon>
        <taxon>Endopterygota</taxon>
        <taxon>Diptera</taxon>
        <taxon>Nematocera</taxon>
        <taxon>Culicoidea</taxon>
        <taxon>Culicidae</taxon>
        <taxon>Culicinae</taxon>
        <taxon>Culicini</taxon>
        <taxon>Culex</taxon>
        <taxon>Culex</taxon>
    </lineage>
</organism>
<dbReference type="EMBL" id="HBUE01052224">
    <property type="protein sequence ID" value="CAG6465064.1"/>
    <property type="molecule type" value="Transcribed_RNA"/>
</dbReference>
<reference evidence="2" key="1">
    <citation type="submission" date="2021-05" db="EMBL/GenBank/DDBJ databases">
        <authorList>
            <person name="Alioto T."/>
            <person name="Alioto T."/>
            <person name="Gomez Garrido J."/>
        </authorList>
    </citation>
    <scope>NUCLEOTIDE SEQUENCE</scope>
</reference>
<dbReference type="Gene3D" id="3.80.10.10">
    <property type="entry name" value="Ribonuclease Inhibitor"/>
    <property type="match status" value="2"/>
</dbReference>
<dbReference type="SUPFAM" id="SSF81383">
    <property type="entry name" value="F-box domain"/>
    <property type="match status" value="1"/>
</dbReference>
<dbReference type="InterPro" id="IPR032675">
    <property type="entry name" value="LRR_dom_sf"/>
</dbReference>
<proteinExistence type="predicted"/>
<dbReference type="Gene3D" id="1.20.1280.50">
    <property type="match status" value="1"/>
</dbReference>
<dbReference type="PROSITE" id="PS50181">
    <property type="entry name" value="FBOX"/>
    <property type="match status" value="1"/>
</dbReference>
<dbReference type="Pfam" id="PF12937">
    <property type="entry name" value="F-box-like"/>
    <property type="match status" value="1"/>
</dbReference>
<feature type="domain" description="F-box" evidence="1">
    <location>
        <begin position="5"/>
        <end position="52"/>
    </location>
</feature>
<dbReference type="InterPro" id="IPR001810">
    <property type="entry name" value="F-box_dom"/>
</dbReference>
<dbReference type="SUPFAM" id="SSF52047">
    <property type="entry name" value="RNI-like"/>
    <property type="match status" value="1"/>
</dbReference>
<name>A0A8D8B0D0_CULPI</name>
<dbReference type="PANTHER" id="PTHR38926">
    <property type="entry name" value="F-BOX DOMAIN CONTAINING PROTEIN, EXPRESSED"/>
    <property type="match status" value="1"/>
</dbReference>